<evidence type="ECO:0000259" key="1">
    <source>
        <dbReference type="Pfam" id="PF03865"/>
    </source>
</evidence>
<dbReference type="InterPro" id="IPR005565">
    <property type="entry name" value="Hemolysn_activator_HlyB_C"/>
</dbReference>
<dbReference type="Proteomes" id="UP000092612">
    <property type="component" value="Unassembled WGS sequence"/>
</dbReference>
<feature type="domain" description="Haemolysin activator HlyB C-terminal" evidence="1">
    <location>
        <begin position="329"/>
        <end position="512"/>
    </location>
</feature>
<sequence length="550" mass="63726">MKRNPTTYLLTIFALLLVNTTLAQDLSLKITSLKKSEQSVIEKIEYQKKHNDSVSIINEVNRISNYLKNIGYFTNTIDSIKKEKSNYSVYISLKNKITQAILNTSHITDLTLSNIEIIDKKISISINELETSLSNISMNLEKQGKSFSKVRLKDVVIKKNILYADLNIYQSKKRIINKIIIKGYEDFPKSYLKNYFNIKPNTVFNQKKIKQISDYSKNLDFIEEIKSPEVLFTKDSTLIYMYLKKLQNNSFDGIVNFASKEDGGVLFNGNLDLKLNNILNTGEKFELFWNRIGNEREEFTLSSETPYIFNSKFTPFVSLSIYKQDSTFLNTKFDSKLSYNINSKIKIAATYNSESSDNLEESINNNVATFNNNFFGLQFSYNIPKNDYFFNNKFSLEINPTFGTRKHNNTNTNQFKIEASTSYIWDINRRNSFFVKNVSGHLNSTTYLDNEIFRIGGSNSLRGFNEQSIFTNSYSYFNLELRHLNSNTSYFYSITDYGILKDNKLLGLGLGYRFKKNNSIFNLNTVIGNSLNDSFKLKNPQLNVNWKTFF</sequence>
<accession>A0A1B8TWH1</accession>
<evidence type="ECO:0008006" key="5">
    <source>
        <dbReference type="Google" id="ProtNLM"/>
    </source>
</evidence>
<proteinExistence type="predicted"/>
<dbReference type="Pfam" id="PF03865">
    <property type="entry name" value="ShlB"/>
    <property type="match status" value="1"/>
</dbReference>
<gene>
    <name evidence="3" type="ORF">LPB301_14100</name>
</gene>
<keyword evidence="4" id="KW-1185">Reference proteome</keyword>
<comment type="caution">
    <text evidence="3">The sequence shown here is derived from an EMBL/GenBank/DDBJ whole genome shotgun (WGS) entry which is preliminary data.</text>
</comment>
<dbReference type="Pfam" id="PF07244">
    <property type="entry name" value="POTRA"/>
    <property type="match status" value="1"/>
</dbReference>
<protein>
    <recommendedName>
        <fullName evidence="5">POTRA domain-containing protein</fullName>
    </recommendedName>
</protein>
<dbReference type="InterPro" id="IPR010827">
    <property type="entry name" value="BamA/TamA_POTRA"/>
</dbReference>
<evidence type="ECO:0000313" key="4">
    <source>
        <dbReference type="Proteomes" id="UP000092612"/>
    </source>
</evidence>
<dbReference type="Gene3D" id="2.40.160.50">
    <property type="entry name" value="membrane protein fhac: a member of the omp85/tpsb transporter family"/>
    <property type="match status" value="1"/>
</dbReference>
<dbReference type="STRING" id="996801.BW723_01600"/>
<name>A0A1B8TWH1_9FLAO</name>
<feature type="domain" description="POTRA" evidence="2">
    <location>
        <begin position="176"/>
        <end position="235"/>
    </location>
</feature>
<reference evidence="4" key="1">
    <citation type="submission" date="2016-02" db="EMBL/GenBank/DDBJ databases">
        <title>Paenibacillus sp. LPB0068, isolated from Crassostrea gigas.</title>
        <authorList>
            <person name="Shin S.-K."/>
            <person name="Yi H."/>
        </authorList>
    </citation>
    <scope>NUCLEOTIDE SEQUENCE [LARGE SCALE GENOMIC DNA]</scope>
    <source>
        <strain evidence="4">KCTC 23969</strain>
    </source>
</reference>
<organism evidence="3 4">
    <name type="scientific">Polaribacter reichenbachii</name>
    <dbReference type="NCBI Taxonomy" id="996801"/>
    <lineage>
        <taxon>Bacteria</taxon>
        <taxon>Pseudomonadati</taxon>
        <taxon>Bacteroidota</taxon>
        <taxon>Flavobacteriia</taxon>
        <taxon>Flavobacteriales</taxon>
        <taxon>Flavobacteriaceae</taxon>
    </lineage>
</organism>
<evidence type="ECO:0000313" key="3">
    <source>
        <dbReference type="EMBL" id="OBY63914.1"/>
    </source>
</evidence>
<dbReference type="RefSeq" id="WP_068363270.1">
    <property type="nucleotide sequence ID" value="NZ_CP019337.1"/>
</dbReference>
<dbReference type="OrthoDB" id="9811416at2"/>
<dbReference type="EMBL" id="LSFL01000035">
    <property type="protein sequence ID" value="OBY63914.1"/>
    <property type="molecule type" value="Genomic_DNA"/>
</dbReference>
<dbReference type="GO" id="GO:0019867">
    <property type="term" value="C:outer membrane"/>
    <property type="evidence" value="ECO:0007669"/>
    <property type="project" value="InterPro"/>
</dbReference>
<evidence type="ECO:0000259" key="2">
    <source>
        <dbReference type="Pfam" id="PF07244"/>
    </source>
</evidence>
<dbReference type="AlphaFoldDB" id="A0A1B8TWH1"/>